<sequence>MNEDELIDLIFNQGSKFQQSKKESRDREILDKLDEIEKILQYLVKSYSTKNLNHGGSLCEQVLSAGYTILDEDIGKISKNYFVIELDNNRKLITFMDTIELLNFYFSQSKDEQELEVKLPKRLLPLFRFLKRNGLIYFDYDKKKYVIIDYK</sequence>
<organism evidence="1 2">
    <name type="scientific">Saccharolobus caldissimus</name>
    <dbReference type="NCBI Taxonomy" id="1702097"/>
    <lineage>
        <taxon>Archaea</taxon>
        <taxon>Thermoproteota</taxon>
        <taxon>Thermoprotei</taxon>
        <taxon>Sulfolobales</taxon>
        <taxon>Sulfolobaceae</taxon>
        <taxon>Saccharolobus</taxon>
    </lineage>
</organism>
<accession>A0AAQ4CSV2</accession>
<evidence type="ECO:0000313" key="1">
    <source>
        <dbReference type="EMBL" id="BDB98883.1"/>
    </source>
</evidence>
<dbReference type="EMBL" id="AP025226">
    <property type="protein sequence ID" value="BDB98883.1"/>
    <property type="molecule type" value="Genomic_DNA"/>
</dbReference>
<protein>
    <submittedName>
        <fullName evidence="1">Uncharacterized protein</fullName>
    </submittedName>
</protein>
<evidence type="ECO:0000313" key="2">
    <source>
        <dbReference type="Proteomes" id="UP001319921"/>
    </source>
</evidence>
<dbReference type="KEGG" id="scas:SACC_19000"/>
<proteinExistence type="predicted"/>
<reference evidence="1 2" key="1">
    <citation type="journal article" date="2022" name="Microbiol. Resour. Announc.">
        <title>Complete Genome Sequence of the Hyperthermophilic and Acidophilic Archaeon Saccharolobus caldissimus Strain HS-3T.</title>
        <authorList>
            <person name="Sakai H.D."/>
            <person name="Kurosawa N."/>
        </authorList>
    </citation>
    <scope>NUCLEOTIDE SEQUENCE [LARGE SCALE GENOMIC DNA]</scope>
    <source>
        <strain evidence="1 2">JCM32116</strain>
    </source>
</reference>
<gene>
    <name evidence="1" type="ORF">SACC_19000</name>
</gene>
<dbReference type="GeneID" id="68866630"/>
<dbReference type="AlphaFoldDB" id="A0AAQ4CSV2"/>
<dbReference type="Proteomes" id="UP001319921">
    <property type="component" value="Chromosome"/>
</dbReference>
<name>A0AAQ4CSV2_9CREN</name>
<dbReference type="RefSeq" id="WP_229569246.1">
    <property type="nucleotide sequence ID" value="NZ_AP025226.1"/>
</dbReference>
<keyword evidence="2" id="KW-1185">Reference proteome</keyword>